<dbReference type="Proteomes" id="UP000826271">
    <property type="component" value="Unassembled WGS sequence"/>
</dbReference>
<organism evidence="5 6">
    <name type="scientific">Buddleja alternifolia</name>
    <dbReference type="NCBI Taxonomy" id="168488"/>
    <lineage>
        <taxon>Eukaryota</taxon>
        <taxon>Viridiplantae</taxon>
        <taxon>Streptophyta</taxon>
        <taxon>Embryophyta</taxon>
        <taxon>Tracheophyta</taxon>
        <taxon>Spermatophyta</taxon>
        <taxon>Magnoliopsida</taxon>
        <taxon>eudicotyledons</taxon>
        <taxon>Gunneridae</taxon>
        <taxon>Pentapetalae</taxon>
        <taxon>asterids</taxon>
        <taxon>lamiids</taxon>
        <taxon>Lamiales</taxon>
        <taxon>Scrophulariaceae</taxon>
        <taxon>Buddlejeae</taxon>
        <taxon>Buddleja</taxon>
    </lineage>
</organism>
<name>A0AAV6XKQ9_9LAMI</name>
<feature type="compositionally biased region" description="Polar residues" evidence="3">
    <location>
        <begin position="316"/>
        <end position="329"/>
    </location>
</feature>
<feature type="domain" description="DDE Tnp4" evidence="4">
    <location>
        <begin position="76"/>
        <end position="157"/>
    </location>
</feature>
<evidence type="ECO:0000313" key="6">
    <source>
        <dbReference type="Proteomes" id="UP000826271"/>
    </source>
</evidence>
<evidence type="ECO:0000256" key="1">
    <source>
        <dbReference type="ARBA" id="ARBA00001968"/>
    </source>
</evidence>
<dbReference type="GO" id="GO:0046872">
    <property type="term" value="F:metal ion binding"/>
    <property type="evidence" value="ECO:0007669"/>
    <property type="project" value="UniProtKB-KW"/>
</dbReference>
<dbReference type="AlphaFoldDB" id="A0AAV6XKQ9"/>
<accession>A0AAV6XKQ9</accession>
<dbReference type="PANTHER" id="PTHR46250:SF15">
    <property type="entry name" value="OS01G0523800 PROTEIN"/>
    <property type="match status" value="1"/>
</dbReference>
<evidence type="ECO:0000256" key="2">
    <source>
        <dbReference type="ARBA" id="ARBA00022723"/>
    </source>
</evidence>
<dbReference type="PANTHER" id="PTHR46250">
    <property type="entry name" value="MYB/SANT-LIKE DNA-BINDING DOMAIN PROTEIN-RELATED"/>
    <property type="match status" value="1"/>
</dbReference>
<keyword evidence="2" id="KW-0479">Metal-binding</keyword>
<evidence type="ECO:0000259" key="4">
    <source>
        <dbReference type="Pfam" id="PF13359"/>
    </source>
</evidence>
<reference evidence="5" key="1">
    <citation type="submission" date="2019-10" db="EMBL/GenBank/DDBJ databases">
        <authorList>
            <person name="Zhang R."/>
            <person name="Pan Y."/>
            <person name="Wang J."/>
            <person name="Ma R."/>
            <person name="Yu S."/>
        </authorList>
    </citation>
    <scope>NUCLEOTIDE SEQUENCE</scope>
    <source>
        <strain evidence="5">LA-IB0</strain>
        <tissue evidence="5">Leaf</tissue>
    </source>
</reference>
<evidence type="ECO:0000313" key="5">
    <source>
        <dbReference type="EMBL" id="KAG8380749.1"/>
    </source>
</evidence>
<evidence type="ECO:0000256" key="3">
    <source>
        <dbReference type="SAM" id="MobiDB-lite"/>
    </source>
</evidence>
<gene>
    <name evidence="5" type="ORF">BUALT_Bualt06G0048400</name>
</gene>
<dbReference type="Pfam" id="PF13359">
    <property type="entry name" value="DDE_Tnp_4"/>
    <property type="match status" value="1"/>
</dbReference>
<comment type="caution">
    <text evidence="5">The sequence shown here is derived from an EMBL/GenBank/DDBJ whole genome shotgun (WGS) entry which is preliminary data.</text>
</comment>
<feature type="region of interest" description="Disordered" evidence="3">
    <location>
        <begin position="316"/>
        <end position="339"/>
    </location>
</feature>
<sequence>MPKQIEYLRDIISFTDEACVNNLRMSRNAFGRLCFMLENAGGFVNTRNVQVINPESIQEDCTNDRWKWYKGCLGALDGTYILVQVAHTDKGLYRNRKGNLFVNVLAICDINKNYVYILSGWEGSAADNRVLKNAITRENDLRVPNGSYYLCDSGKEIDFASSQVRFANTQGKEAKSTRRLWSVQEERALACALKELVVQGYKSDNGFKTGNQIVFEQLMRQAMSGTNLQADPHINSRIQTDSNTCTMRHKTWPLYKEWIEIFGKDRATGAHAEGFADIVQDVLNNGLTQGKGKDKEVEGNYVPLFNNSQFDEVQSMDVSRGTNSNVSKSKTSRKRKQADEEDGQFIAAFNSFSDKVDGRLGDISKRFGFEHDALKSRKEVFKALSEVSGLTMAEQVIVSHYLVNKTQSMDLFFSLPNDAKTTMVKLLLEGRFIG</sequence>
<dbReference type="InterPro" id="IPR027806">
    <property type="entry name" value="HARBI1_dom"/>
</dbReference>
<protein>
    <recommendedName>
        <fullName evidence="4">DDE Tnp4 domain-containing protein</fullName>
    </recommendedName>
</protein>
<proteinExistence type="predicted"/>
<comment type="cofactor">
    <cofactor evidence="1">
        <name>a divalent metal cation</name>
        <dbReference type="ChEBI" id="CHEBI:60240"/>
    </cofactor>
</comment>
<keyword evidence="6" id="KW-1185">Reference proteome</keyword>
<dbReference type="EMBL" id="WHWC01000006">
    <property type="protein sequence ID" value="KAG8380749.1"/>
    <property type="molecule type" value="Genomic_DNA"/>
</dbReference>